<name>A0A6J6TI82_9ZZZZ</name>
<gene>
    <name evidence="2" type="ORF">UFOPK2766_01429</name>
</gene>
<evidence type="ECO:0000313" key="2">
    <source>
        <dbReference type="EMBL" id="CAB4747142.1"/>
    </source>
</evidence>
<dbReference type="EMBL" id="CAEZYU010000066">
    <property type="protein sequence ID" value="CAB4747142.1"/>
    <property type="molecule type" value="Genomic_DNA"/>
</dbReference>
<protein>
    <submittedName>
        <fullName evidence="2">Unannotated protein</fullName>
    </submittedName>
</protein>
<evidence type="ECO:0000256" key="1">
    <source>
        <dbReference type="SAM" id="MobiDB-lite"/>
    </source>
</evidence>
<accession>A0A6J6TI82</accession>
<organism evidence="2">
    <name type="scientific">freshwater metagenome</name>
    <dbReference type="NCBI Taxonomy" id="449393"/>
    <lineage>
        <taxon>unclassified sequences</taxon>
        <taxon>metagenomes</taxon>
        <taxon>ecological metagenomes</taxon>
    </lineage>
</organism>
<feature type="compositionally biased region" description="Basic and acidic residues" evidence="1">
    <location>
        <begin position="41"/>
        <end position="56"/>
    </location>
</feature>
<dbReference type="AlphaFoldDB" id="A0A6J6TI82"/>
<reference evidence="2" key="1">
    <citation type="submission" date="2020-05" db="EMBL/GenBank/DDBJ databases">
        <authorList>
            <person name="Chiriac C."/>
            <person name="Salcher M."/>
            <person name="Ghai R."/>
            <person name="Kavagutti S V."/>
        </authorList>
    </citation>
    <scope>NUCLEOTIDE SEQUENCE</scope>
</reference>
<sequence length="64" mass="7212">MRTDPVVLRAFLRMFNLLEAPDSLMKNGEVVSRVLAVFNQRESRPPEEPVGPDRDSLFTALDPA</sequence>
<proteinExistence type="predicted"/>
<feature type="region of interest" description="Disordered" evidence="1">
    <location>
        <begin position="41"/>
        <end position="64"/>
    </location>
</feature>